<feature type="region of interest" description="Disordered" evidence="2">
    <location>
        <begin position="1462"/>
        <end position="1522"/>
    </location>
</feature>
<feature type="compositionally biased region" description="Low complexity" evidence="2">
    <location>
        <begin position="748"/>
        <end position="760"/>
    </location>
</feature>
<feature type="compositionally biased region" description="Basic and acidic residues" evidence="2">
    <location>
        <begin position="203"/>
        <end position="221"/>
    </location>
</feature>
<feature type="compositionally biased region" description="Gly residues" evidence="2">
    <location>
        <begin position="1476"/>
        <end position="1489"/>
    </location>
</feature>
<reference evidence="5 6" key="1">
    <citation type="journal article" date="2015" name="Nat. Commun.">
        <title>Lucilia cuprina genome unlocks parasitic fly biology to underpin future interventions.</title>
        <authorList>
            <person name="Anstead C.A."/>
            <person name="Korhonen P.K."/>
            <person name="Young N.D."/>
            <person name="Hall R.S."/>
            <person name="Jex A.R."/>
            <person name="Murali S.C."/>
            <person name="Hughes D.S."/>
            <person name="Lee S.F."/>
            <person name="Perry T."/>
            <person name="Stroehlein A.J."/>
            <person name="Ansell B.R."/>
            <person name="Breugelmans B."/>
            <person name="Hofmann A."/>
            <person name="Qu J."/>
            <person name="Dugan S."/>
            <person name="Lee S.L."/>
            <person name="Chao H."/>
            <person name="Dinh H."/>
            <person name="Han Y."/>
            <person name="Doddapaneni H.V."/>
            <person name="Worley K.C."/>
            <person name="Muzny D.M."/>
            <person name="Ioannidis P."/>
            <person name="Waterhouse R.M."/>
            <person name="Zdobnov E.M."/>
            <person name="James P.J."/>
            <person name="Bagnall N.H."/>
            <person name="Kotze A.C."/>
            <person name="Gibbs R.A."/>
            <person name="Richards S."/>
            <person name="Batterham P."/>
            <person name="Gasser R.B."/>
        </authorList>
    </citation>
    <scope>NUCLEOTIDE SEQUENCE [LARGE SCALE GENOMIC DNA]</scope>
    <source>
        <strain evidence="5 6">LS</strain>
        <tissue evidence="5">Full body</tissue>
    </source>
</reference>
<dbReference type="Proteomes" id="UP000037069">
    <property type="component" value="Unassembled WGS sequence"/>
</dbReference>
<feature type="compositionally biased region" description="Polar residues" evidence="2">
    <location>
        <begin position="1005"/>
        <end position="1031"/>
    </location>
</feature>
<dbReference type="InterPro" id="IPR006578">
    <property type="entry name" value="MADF-dom"/>
</dbReference>
<keyword evidence="1" id="KW-0539">Nucleus</keyword>
<evidence type="ECO:0000256" key="2">
    <source>
        <dbReference type="SAM" id="MobiDB-lite"/>
    </source>
</evidence>
<feature type="domain" description="MADF" evidence="3">
    <location>
        <begin position="853"/>
        <end position="940"/>
    </location>
</feature>
<dbReference type="Pfam" id="PF10545">
    <property type="entry name" value="MADF_DNA_bdg"/>
    <property type="match status" value="3"/>
</dbReference>
<evidence type="ECO:0000313" key="5">
    <source>
        <dbReference type="EMBL" id="KNC25769.1"/>
    </source>
</evidence>
<dbReference type="GO" id="GO:0006357">
    <property type="term" value="P:regulation of transcription by RNA polymerase II"/>
    <property type="evidence" value="ECO:0007669"/>
    <property type="project" value="TreeGrafter"/>
</dbReference>
<dbReference type="PANTHER" id="PTHR12243">
    <property type="entry name" value="MADF DOMAIN TRANSCRIPTION FACTOR"/>
    <property type="match status" value="1"/>
</dbReference>
<feature type="compositionally biased region" description="Low complexity" evidence="2">
    <location>
        <begin position="1032"/>
        <end position="1048"/>
    </location>
</feature>
<dbReference type="InterPro" id="IPR039353">
    <property type="entry name" value="TF_Adf1"/>
</dbReference>
<feature type="region of interest" description="Disordered" evidence="2">
    <location>
        <begin position="991"/>
        <end position="1056"/>
    </location>
</feature>
<feature type="region of interest" description="Disordered" evidence="2">
    <location>
        <begin position="125"/>
        <end position="156"/>
    </location>
</feature>
<proteinExistence type="predicted"/>
<accession>A0A0L0C2X7</accession>
<feature type="domain" description="BESS" evidence="4">
    <location>
        <begin position="1640"/>
        <end position="1679"/>
    </location>
</feature>
<dbReference type="PROSITE" id="PS51029">
    <property type="entry name" value="MADF"/>
    <property type="match status" value="3"/>
</dbReference>
<feature type="compositionally biased region" description="Polar residues" evidence="2">
    <location>
        <begin position="948"/>
        <end position="965"/>
    </location>
</feature>
<keyword evidence="6" id="KW-1185">Reference proteome</keyword>
<feature type="domain" description="BESS" evidence="4">
    <location>
        <begin position="311"/>
        <end position="350"/>
    </location>
</feature>
<dbReference type="GO" id="GO:0005634">
    <property type="term" value="C:nucleus"/>
    <property type="evidence" value="ECO:0007669"/>
    <property type="project" value="UniProtKB-SubCell"/>
</dbReference>
<dbReference type="PANTHER" id="PTHR12243:SF60">
    <property type="entry name" value="SI:CH211-15D5.12-RELATED"/>
    <property type="match status" value="1"/>
</dbReference>
<comment type="subcellular location">
    <subcellularLocation>
        <location evidence="1">Nucleus</location>
    </subcellularLocation>
</comment>
<feature type="domain" description="MADF" evidence="3">
    <location>
        <begin position="1372"/>
        <end position="1459"/>
    </location>
</feature>
<feature type="region of interest" description="Disordered" evidence="2">
    <location>
        <begin position="1795"/>
        <end position="1820"/>
    </location>
</feature>
<comment type="caution">
    <text evidence="5">The sequence shown here is derived from an EMBL/GenBank/DDBJ whole genome shotgun (WGS) entry which is preliminary data.</text>
</comment>
<feature type="region of interest" description="Disordered" evidence="2">
    <location>
        <begin position="1158"/>
        <end position="1189"/>
    </location>
</feature>
<evidence type="ECO:0000259" key="3">
    <source>
        <dbReference type="PROSITE" id="PS51029"/>
    </source>
</evidence>
<name>A0A0L0C2X7_LUCCU</name>
<sequence>MSDLENANSVFDISVKLCSAIEKHKCLYDRNSVRKNSTPECEKAWQVVAKECNQTVDYCRNRWKNLLRAFYQGVNRRGNPYYLHDYMSFLLEDEKKTKSKRQPEAALNDETNSTITHDEIVNVDDDAADESDSNTNSADESNEKLDGNKSQRGGSGVFIVDEIGEEAGEGENRERRLSYKRSCKRGLDPELLGELGDEDSQEPESKRTRKVVKEGGKRSEDNDLELLPNKKVVVRIDKIKINKPFCDNKSAQELEEMRSKMIKDTMNSSERFFVEKKTSTPKPIKMVDCGTFTAVATRCIGTQYEASIDFLDYDEIFMQSIKQRLQEMNARQKMNFKAKIYQSLLEVFDDTADFPGTNEVLKFPHKKPQVVNTTTGELRLMRELVSLVQAAKNTPEIINAKEKIKTNTAFTTAAQPVQAPTASKPSIKLPMPNNADNSSKAQISPLSLSPSLDDDDFQFSLDNIDDDDDIDLPRTWEEIKAKPSETAKTTATATPTVEENVMGLPRRILQKVVRVSGPSGSTIVARDGDKKRIYRIYPKAMNPNHNITSSIANKNTNMGTFYVTPAKGPGETVAVPNTNKNQITVRSFNTNNNTKSPVTTSNADVTTSANSNNQSSVTNLGNQTAFKNVHPANRILSSTTGLFKTVASPKPLTNTINQKPTNVQTISNFQSSTVTKVSAVAKNPMLPPTSANLAAKRQIVRSHINAPQMMQRRYSICGPLPVEKTQNTPTTTTGSPITSKGSNALNNLPQTQSSTSSSLSQIQISQPISLNTSAAPSTRTQKISHIQALPTRNVGDYSTPVADIKISFKESAGNKPKTPTEEIPILETAGTKNKINNMSSDNNKPDHYNINAKICRLVEQYPCMYDRSHPHYLKKDVVDQAWIKISKEMNDSISSCKERWRNIRTSYARSINVNKIPASANRTKPYYLHEELQFLSAHITPGIPVSRRSASNSYNGTNPYYTSPLSEKGDIPKVSLCDESIDSYAAAMQEDMEDKSQYNQEERSSSVASEATSKNTQEMEQDLQQMETSVGQQQSSQLQQASPQMLPADEQDNEEPEFHPPVVQIEEENTELPLQISRRDSINYACAPPKKRLRVKDNCYASDNFIDTKPLDLLPQHDYDGIFLQGLLPEMKAMDFRQKIIFKRRIYEVLGEIFDNSSQASSTTSTHNQIHSNVNNPTSSTSSSAASPLHGVNTTELNILRRLSNLLQEPTSNSVNNSTPARSASISSTVNSSPATPSLVTAAPVAKIGATTRSSGSMTRGRLANVMIPSQNVKEEPEEKNKHIKMPPKRDPSNNNNNNETPTTSTSNNSTTTAAVLQNNKNTAAPATGSNSNTTTTTAAAGTAAATANALPLLIADAAAEQRTIAYQANAKLCRLVRKCPWMYDRNHHNYAKKHILDKSWCKIARECNDSVASCKERWRNIRAAFARSINIYKTHSGPNRVKPYYLHKELSFLVKPMMEGRDRKDEYEDTQDGAGLAGGGAGSAGGNGVKDEETGDEEGAAGEEDDEDEADAEEEEDDFPDETAEIKSAFEALNPDIHIQAETRYQKLLRQNNMNNGNNQDFEASSIFEPHTEFTTNSDAENEFNFPDDTLSQSETERRVATHLLQQQQQNGVKRPMHLETETFETKRVKLSQASQAHNENDIRFLEALLPDMAIMNTRQKIVFKRKIYQTLEEVFENSNDFPNIEKIDNKIEQLNHNNSAGHNQTHFNYHSSPISPQTQIRQTVLTVNSSTARSLINNIANLNETELQKVNGFLQNSLRNQHNASRLANVSNGPSSAAAKLMSSTPKITITKVTCPPPASLRNLPLTKPPSPSPATVSTTIHNPASAVITSNVHSTTSSLPAKVSNTQNASTANQNNNSPWTQLLPITIKDEIEDVDIV</sequence>
<feature type="domain" description="MADF" evidence="3">
    <location>
        <begin position="16"/>
        <end position="95"/>
    </location>
</feature>
<dbReference type="PROSITE" id="PS51031">
    <property type="entry name" value="BESS"/>
    <property type="match status" value="3"/>
</dbReference>
<feature type="region of interest" description="Disordered" evidence="2">
    <location>
        <begin position="720"/>
        <end position="760"/>
    </location>
</feature>
<feature type="region of interest" description="Disordered" evidence="2">
    <location>
        <begin position="415"/>
        <end position="446"/>
    </location>
</feature>
<evidence type="ECO:0000256" key="1">
    <source>
        <dbReference type="PROSITE-ProRule" id="PRU00371"/>
    </source>
</evidence>
<feature type="compositionally biased region" description="Low complexity" evidence="2">
    <location>
        <begin position="724"/>
        <end position="741"/>
    </location>
</feature>
<feature type="region of interest" description="Disordered" evidence="2">
    <location>
        <begin position="189"/>
        <end position="223"/>
    </location>
</feature>
<protein>
    <recommendedName>
        <fullName evidence="7">MADF domain-containing protein</fullName>
    </recommendedName>
</protein>
<feature type="compositionally biased region" description="Basic and acidic residues" evidence="2">
    <location>
        <begin position="994"/>
        <end position="1004"/>
    </location>
</feature>
<dbReference type="GO" id="GO:0003677">
    <property type="term" value="F:DNA binding"/>
    <property type="evidence" value="ECO:0007669"/>
    <property type="project" value="InterPro"/>
</dbReference>
<dbReference type="InterPro" id="IPR004210">
    <property type="entry name" value="BESS_motif"/>
</dbReference>
<dbReference type="OrthoDB" id="5803771at2759"/>
<dbReference type="GO" id="GO:0005667">
    <property type="term" value="C:transcription regulator complex"/>
    <property type="evidence" value="ECO:0007669"/>
    <property type="project" value="TreeGrafter"/>
</dbReference>
<feature type="region of interest" description="Disordered" evidence="2">
    <location>
        <begin position="1251"/>
        <end position="1310"/>
    </location>
</feature>
<evidence type="ECO:0000313" key="6">
    <source>
        <dbReference type="Proteomes" id="UP000037069"/>
    </source>
</evidence>
<feature type="compositionally biased region" description="Acidic residues" evidence="2">
    <location>
        <begin position="1494"/>
        <end position="1522"/>
    </location>
</feature>
<evidence type="ECO:0000259" key="4">
    <source>
        <dbReference type="PROSITE" id="PS51031"/>
    </source>
</evidence>
<evidence type="ECO:0008006" key="7">
    <source>
        <dbReference type="Google" id="ProtNLM"/>
    </source>
</evidence>
<feature type="compositionally biased region" description="Polar residues" evidence="2">
    <location>
        <begin position="1158"/>
        <end position="1174"/>
    </location>
</feature>
<feature type="region of interest" description="Disordered" evidence="2">
    <location>
        <begin position="946"/>
        <end position="971"/>
    </location>
</feature>
<gene>
    <name evidence="5" type="ORF">FF38_10393</name>
</gene>
<dbReference type="EMBL" id="JRES01001072">
    <property type="protein sequence ID" value="KNC25769.1"/>
    <property type="molecule type" value="Genomic_DNA"/>
</dbReference>
<feature type="compositionally biased region" description="Low complexity" evidence="2">
    <location>
        <begin position="1293"/>
        <end position="1310"/>
    </location>
</feature>
<feature type="domain" description="BESS" evidence="4">
    <location>
        <begin position="1117"/>
        <end position="1156"/>
    </location>
</feature>
<organism evidence="5 6">
    <name type="scientific">Lucilia cuprina</name>
    <name type="common">Green bottle fly</name>
    <name type="synonym">Australian sheep blowfly</name>
    <dbReference type="NCBI Taxonomy" id="7375"/>
    <lineage>
        <taxon>Eukaryota</taxon>
        <taxon>Metazoa</taxon>
        <taxon>Ecdysozoa</taxon>
        <taxon>Arthropoda</taxon>
        <taxon>Hexapoda</taxon>
        <taxon>Insecta</taxon>
        <taxon>Pterygota</taxon>
        <taxon>Neoptera</taxon>
        <taxon>Endopterygota</taxon>
        <taxon>Diptera</taxon>
        <taxon>Brachycera</taxon>
        <taxon>Muscomorpha</taxon>
        <taxon>Oestroidea</taxon>
        <taxon>Calliphoridae</taxon>
        <taxon>Luciliinae</taxon>
        <taxon>Lucilia</taxon>
    </lineage>
</organism>
<feature type="region of interest" description="Disordered" evidence="2">
    <location>
        <begin position="1208"/>
        <end position="1237"/>
    </location>
</feature>
<dbReference type="Pfam" id="PF02944">
    <property type="entry name" value="BESS"/>
    <property type="match status" value="2"/>
</dbReference>
<dbReference type="SMART" id="SM00595">
    <property type="entry name" value="MADF"/>
    <property type="match status" value="3"/>
</dbReference>
<feature type="compositionally biased region" description="Low complexity" evidence="2">
    <location>
        <begin position="1175"/>
        <end position="1188"/>
    </location>
</feature>